<name>A0ABW9AHF0_9BURK</name>
<sequence length="143" mass="14981">MLLNLGVPISGPIFTLALVAPAHGWRVAKTLIAGSVKDGQLFWCAIGLFASALYEVVTALERGRGEASVLAYCAVGLCVMAFARSGLVMSALVNPHSGRARATAAQRNRSLANGSFSPTEIALSIFFTLAAAAFFAFLHVLLI</sequence>
<keyword evidence="3" id="KW-1185">Reference proteome</keyword>
<gene>
    <name evidence="2" type="ORF">PQR57_03315</name>
</gene>
<keyword evidence="1" id="KW-0812">Transmembrane</keyword>
<feature type="transmembrane region" description="Helical" evidence="1">
    <location>
        <begin position="40"/>
        <end position="57"/>
    </location>
</feature>
<dbReference type="Proteomes" id="UP001629230">
    <property type="component" value="Unassembled WGS sequence"/>
</dbReference>
<feature type="transmembrane region" description="Helical" evidence="1">
    <location>
        <begin position="121"/>
        <end position="142"/>
    </location>
</feature>
<organism evidence="2 3">
    <name type="scientific">Paraburkholderia dipogonis</name>
    <dbReference type="NCBI Taxonomy" id="1211383"/>
    <lineage>
        <taxon>Bacteria</taxon>
        <taxon>Pseudomonadati</taxon>
        <taxon>Pseudomonadota</taxon>
        <taxon>Betaproteobacteria</taxon>
        <taxon>Burkholderiales</taxon>
        <taxon>Burkholderiaceae</taxon>
        <taxon>Paraburkholderia</taxon>
    </lineage>
</organism>
<reference evidence="2 3" key="1">
    <citation type="journal article" date="2024" name="Chem. Sci.">
        <title>Discovery of megapolipeptins by genome mining of a Burkholderiales bacteria collection.</title>
        <authorList>
            <person name="Paulo B.S."/>
            <person name="Recchia M.J.J."/>
            <person name="Lee S."/>
            <person name="Fergusson C.H."/>
            <person name="Romanowski S.B."/>
            <person name="Hernandez A."/>
            <person name="Krull N."/>
            <person name="Liu D.Y."/>
            <person name="Cavanagh H."/>
            <person name="Bos A."/>
            <person name="Gray C.A."/>
            <person name="Murphy B.T."/>
            <person name="Linington R.G."/>
            <person name="Eustaquio A.S."/>
        </authorList>
    </citation>
    <scope>NUCLEOTIDE SEQUENCE [LARGE SCALE GENOMIC DNA]</scope>
    <source>
        <strain evidence="2 3">RL17-350-BIC-A</strain>
    </source>
</reference>
<dbReference type="EMBL" id="JAQQEZ010000002">
    <property type="protein sequence ID" value="MFM0000042.1"/>
    <property type="molecule type" value="Genomic_DNA"/>
</dbReference>
<dbReference type="RefSeq" id="WP_408175547.1">
    <property type="nucleotide sequence ID" value="NZ_JAQQEZ010000002.1"/>
</dbReference>
<protein>
    <recommendedName>
        <fullName evidence="4">DUF4149 domain-containing protein</fullName>
    </recommendedName>
</protein>
<comment type="caution">
    <text evidence="2">The sequence shown here is derived from an EMBL/GenBank/DDBJ whole genome shotgun (WGS) entry which is preliminary data.</text>
</comment>
<evidence type="ECO:0000313" key="2">
    <source>
        <dbReference type="EMBL" id="MFM0000042.1"/>
    </source>
</evidence>
<proteinExistence type="predicted"/>
<evidence type="ECO:0000313" key="3">
    <source>
        <dbReference type="Proteomes" id="UP001629230"/>
    </source>
</evidence>
<keyword evidence="1" id="KW-0472">Membrane</keyword>
<evidence type="ECO:0008006" key="4">
    <source>
        <dbReference type="Google" id="ProtNLM"/>
    </source>
</evidence>
<evidence type="ECO:0000256" key="1">
    <source>
        <dbReference type="SAM" id="Phobius"/>
    </source>
</evidence>
<accession>A0ABW9AHF0</accession>
<keyword evidence="1" id="KW-1133">Transmembrane helix</keyword>
<feature type="transmembrane region" description="Helical" evidence="1">
    <location>
        <begin position="69"/>
        <end position="93"/>
    </location>
</feature>